<dbReference type="PANTHER" id="PTHR43409">
    <property type="entry name" value="ANAEROBIC MAGNESIUM-PROTOPORPHYRIN IX MONOMETHYL ESTER CYCLASE-RELATED"/>
    <property type="match status" value="1"/>
</dbReference>
<dbReference type="Gene3D" id="3.30.750.200">
    <property type="match status" value="1"/>
</dbReference>
<protein>
    <submittedName>
        <fullName evidence="6">Mg-protoporphyrin IX monomethyl ester oxidative cyclase</fullName>
    </submittedName>
</protein>
<dbReference type="InterPro" id="IPR058240">
    <property type="entry name" value="rSAM_sf"/>
</dbReference>
<dbReference type="GO" id="GO:0051536">
    <property type="term" value="F:iron-sulfur cluster binding"/>
    <property type="evidence" value="ECO:0007669"/>
    <property type="project" value="UniProtKB-KW"/>
</dbReference>
<dbReference type="SUPFAM" id="SSF102114">
    <property type="entry name" value="Radical SAM enzymes"/>
    <property type="match status" value="1"/>
</dbReference>
<dbReference type="InterPro" id="IPR051198">
    <property type="entry name" value="BchE-like"/>
</dbReference>
<dbReference type="EMBL" id="JAAGYU010002148">
    <property type="protein sequence ID" value="NEL81014.1"/>
    <property type="molecule type" value="Genomic_DNA"/>
</dbReference>
<evidence type="ECO:0000256" key="1">
    <source>
        <dbReference type="ARBA" id="ARBA00001966"/>
    </source>
</evidence>
<evidence type="ECO:0000256" key="4">
    <source>
        <dbReference type="ARBA" id="ARBA00023004"/>
    </source>
</evidence>
<dbReference type="AlphaFoldDB" id="A0A7X5N5G2"/>
<keyword evidence="5" id="KW-0411">Iron-sulfur</keyword>
<keyword evidence="4" id="KW-0408">Iron</keyword>
<comment type="caution">
    <text evidence="6">The sequence shown here is derived from an EMBL/GenBank/DDBJ whole genome shotgun (WGS) entry which is preliminary data.</text>
</comment>
<organism evidence="6 7">
    <name type="scientific">Xanthomonas perforans</name>
    <dbReference type="NCBI Taxonomy" id="442694"/>
    <lineage>
        <taxon>Bacteria</taxon>
        <taxon>Pseudomonadati</taxon>
        <taxon>Pseudomonadota</taxon>
        <taxon>Gammaproteobacteria</taxon>
        <taxon>Lysobacterales</taxon>
        <taxon>Lysobacteraceae</taxon>
        <taxon>Xanthomonas</taxon>
    </lineage>
</organism>
<feature type="non-terminal residue" evidence="6">
    <location>
        <position position="1"/>
    </location>
</feature>
<name>A0A7X5N5G2_XANPE</name>
<dbReference type="PANTHER" id="PTHR43409:SF7">
    <property type="entry name" value="BLL1977 PROTEIN"/>
    <property type="match status" value="1"/>
</dbReference>
<dbReference type="Proteomes" id="UP000471082">
    <property type="component" value="Unassembled WGS sequence"/>
</dbReference>
<reference evidence="6 7" key="1">
    <citation type="submission" date="2019-11" db="EMBL/GenBank/DDBJ databases">
        <title>Genome-resolved metagenomics to study the prevalence of co-infection and intraspecific heterogeneity among plant pathogen metapopulations.</title>
        <authorList>
            <person name="Newberry E."/>
            <person name="Bhandari R."/>
            <person name="Kemble J."/>
            <person name="Sikora E."/>
            <person name="Potnis N."/>
        </authorList>
    </citation>
    <scope>NUCLEOTIDE SEQUENCE [LARGE SCALE GENOMIC DNA]</scope>
    <source>
        <strain evidence="6">Xp_Tom_Tuscaloosa_18b</strain>
    </source>
</reference>
<evidence type="ECO:0000256" key="2">
    <source>
        <dbReference type="ARBA" id="ARBA00022691"/>
    </source>
</evidence>
<gene>
    <name evidence="6" type="ORF">G3W61_32695</name>
</gene>
<feature type="non-terminal residue" evidence="6">
    <location>
        <position position="93"/>
    </location>
</feature>
<evidence type="ECO:0000313" key="7">
    <source>
        <dbReference type="Proteomes" id="UP000471082"/>
    </source>
</evidence>
<comment type="cofactor">
    <cofactor evidence="1">
        <name>[4Fe-4S] cluster</name>
        <dbReference type="ChEBI" id="CHEBI:49883"/>
    </cofactor>
</comment>
<accession>A0A7X5N5G2</accession>
<dbReference type="GO" id="GO:0046872">
    <property type="term" value="F:metal ion binding"/>
    <property type="evidence" value="ECO:0007669"/>
    <property type="project" value="UniProtKB-KW"/>
</dbReference>
<sequence length="93" mass="10496">GIRVGFFIQLGYLGEELEDILATRALVTQANPDIIGVSVSYPLPGTKFYEEVKNQLGGKTHWQDSDDLAMMFHGAYDSEFYRSVRDLLHTQVD</sequence>
<keyword evidence="2" id="KW-0949">S-adenosyl-L-methionine</keyword>
<evidence type="ECO:0000313" key="6">
    <source>
        <dbReference type="EMBL" id="NEL81014.1"/>
    </source>
</evidence>
<keyword evidence="3" id="KW-0479">Metal-binding</keyword>
<dbReference type="GO" id="GO:0005829">
    <property type="term" value="C:cytosol"/>
    <property type="evidence" value="ECO:0007669"/>
    <property type="project" value="TreeGrafter"/>
</dbReference>
<proteinExistence type="predicted"/>
<evidence type="ECO:0000256" key="5">
    <source>
        <dbReference type="ARBA" id="ARBA00023014"/>
    </source>
</evidence>
<evidence type="ECO:0000256" key="3">
    <source>
        <dbReference type="ARBA" id="ARBA00022723"/>
    </source>
</evidence>